<organism evidence="1 2">
    <name type="scientific">Pichia membranifaciens</name>
    <dbReference type="NCBI Taxonomy" id="4926"/>
    <lineage>
        <taxon>Eukaryota</taxon>
        <taxon>Fungi</taxon>
        <taxon>Dikarya</taxon>
        <taxon>Ascomycota</taxon>
        <taxon>Saccharomycotina</taxon>
        <taxon>Pichiomycetes</taxon>
        <taxon>Pichiales</taxon>
        <taxon>Pichiaceae</taxon>
        <taxon>Pichia</taxon>
    </lineage>
</organism>
<dbReference type="AlphaFoldDB" id="A0A1Q2YGH7"/>
<comment type="caution">
    <text evidence="1">The sequence shown here is derived from an EMBL/GenBank/DDBJ whole genome shotgun (WGS) entry which is preliminary data.</text>
</comment>
<dbReference type="Proteomes" id="UP000186136">
    <property type="component" value="Unassembled WGS sequence"/>
</dbReference>
<accession>A0A1Q2YGH7</accession>
<dbReference type="EMBL" id="BDGI01000072">
    <property type="protein sequence ID" value="GAV28585.1"/>
    <property type="molecule type" value="Genomic_DNA"/>
</dbReference>
<evidence type="ECO:0000313" key="2">
    <source>
        <dbReference type="Proteomes" id="UP000186136"/>
    </source>
</evidence>
<protein>
    <submittedName>
        <fullName evidence="1">Uncharacterized protein</fullName>
    </submittedName>
</protein>
<name>A0A1Q2YGH7_9ASCO</name>
<reference evidence="1 2" key="1">
    <citation type="submission" date="2016-08" db="EMBL/GenBank/DDBJ databases">
        <title>Whole genome shotgun sequence of Pichia membranifaciens KS47-1.</title>
        <authorList>
            <person name="Konishi M."/>
            <person name="Ishida M."/>
            <person name="Arakawa T."/>
            <person name="Kato Y."/>
            <person name="Horiuchi J."/>
        </authorList>
    </citation>
    <scope>NUCLEOTIDE SEQUENCE [LARGE SCALE GENOMIC DNA]</scope>
    <source>
        <strain evidence="1 2">KS47-1</strain>
    </source>
</reference>
<gene>
    <name evidence="1" type="ORF">PMKS-002056</name>
</gene>
<keyword evidence="2" id="KW-1185">Reference proteome</keyword>
<sequence length="192" mass="19609">MERADGHAAGRVEASGGAGIVDDASRGGGGFVEVAGRVWHGLVVDEHKCADMVCPQVVHLLPKEVFPDVSADELHCLERVVDQGGGGHVADRGGVAATSVASFKKSTRPGTSAKALLLSSDLDLIVDLTACATVSLRRYDRAFKLTCFEVGTEDVVVVVGAAMAGCEADDCCARLGAVSAIAVDDAGANALC</sequence>
<proteinExistence type="predicted"/>
<evidence type="ECO:0000313" key="1">
    <source>
        <dbReference type="EMBL" id="GAV28585.1"/>
    </source>
</evidence>